<feature type="region of interest" description="Disordered" evidence="1">
    <location>
        <begin position="176"/>
        <end position="200"/>
    </location>
</feature>
<organism evidence="2 3">
    <name type="scientific">Burkholderia cenocepacia</name>
    <dbReference type="NCBI Taxonomy" id="95486"/>
    <lineage>
        <taxon>Bacteria</taxon>
        <taxon>Pseudomonadati</taxon>
        <taxon>Pseudomonadota</taxon>
        <taxon>Betaproteobacteria</taxon>
        <taxon>Burkholderiales</taxon>
        <taxon>Burkholderiaceae</taxon>
        <taxon>Burkholderia</taxon>
        <taxon>Burkholderia cepacia complex</taxon>
    </lineage>
</organism>
<name>A0ABD4UPP5_9BURK</name>
<dbReference type="Proteomes" id="UP000191686">
    <property type="component" value="Unassembled WGS sequence"/>
</dbReference>
<evidence type="ECO:0000256" key="1">
    <source>
        <dbReference type="SAM" id="MobiDB-lite"/>
    </source>
</evidence>
<protein>
    <recommendedName>
        <fullName evidence="4">C2H2-type domain-containing protein</fullName>
    </recommendedName>
</protein>
<evidence type="ECO:0000313" key="2">
    <source>
        <dbReference type="EMBL" id="MCW3716327.1"/>
    </source>
</evidence>
<dbReference type="AlphaFoldDB" id="A0ABD4UPP5"/>
<dbReference type="EMBL" id="JYMX02000041">
    <property type="protein sequence ID" value="MCW3716327.1"/>
    <property type="molecule type" value="Genomic_DNA"/>
</dbReference>
<accession>A0ABD4UPP5</accession>
<evidence type="ECO:0008006" key="4">
    <source>
        <dbReference type="Google" id="ProtNLM"/>
    </source>
</evidence>
<reference evidence="2 3" key="1">
    <citation type="journal article" date="2017" name="Front. Microbiol.">
        <title>Genomics reveals a unique clone of Burkholderia cenocepacia harbouring an actively excising novel genomic island.</title>
        <authorList>
            <person name="Patil P."/>
            <person name="Mali S."/>
            <person name="Midha S."/>
            <person name="Gautam V."/>
            <person name="Dash L."/>
            <person name="Kumar S."/>
            <person name="Shastri J."/>
            <person name="Singhal L."/>
            <person name="Patil P.B."/>
        </authorList>
    </citation>
    <scope>NUCLEOTIDE SEQUENCE [LARGE SCALE GENOMIC DNA]</scope>
    <source>
        <strain evidence="2 3">BC-19</strain>
    </source>
</reference>
<gene>
    <name evidence="2" type="ORF">UE95_034085</name>
</gene>
<comment type="caution">
    <text evidence="2">The sequence shown here is derived from an EMBL/GenBank/DDBJ whole genome shotgun (WGS) entry which is preliminary data.</text>
</comment>
<sequence>MTTENSRANALTDELMAISQLAHAGRAIGGDQHMRATLDDVADKLMKLATTTHAASSAERPAAAPGGYCERAGGCVCGGDLPRVREGCSEWVKSEATPAPIWRCFHCDEVFADVESATLHFGRSERQSPACGIDIAEYRAMERRMAAYNEEDSELHRTIYGMQAQHQADLRREEEKGYARGLADGMKGTVNAESGRVKNG</sequence>
<dbReference type="RefSeq" id="WP_179148754.1">
    <property type="nucleotide sequence ID" value="NZ_JYMX02000041.1"/>
</dbReference>
<reference evidence="2 3" key="2">
    <citation type="journal article" date="2017" name="Front. Microbiol.">
        <title>Genomics Reveals a Unique Clone of Burkholderia cenocepacia Harboring an Actively Excising Novel Genomic Island.</title>
        <authorList>
            <person name="Patil P.P."/>
            <person name="Mali S."/>
            <person name="Midha S."/>
            <person name="Gautam V."/>
            <person name="Dash L."/>
            <person name="Kumar S."/>
            <person name="Shastri J."/>
            <person name="Singhal L."/>
            <person name="Patil P.B."/>
        </authorList>
    </citation>
    <scope>NUCLEOTIDE SEQUENCE [LARGE SCALE GENOMIC DNA]</scope>
    <source>
        <strain evidence="2 3">BC-19</strain>
    </source>
</reference>
<proteinExistence type="predicted"/>
<evidence type="ECO:0000313" key="3">
    <source>
        <dbReference type="Proteomes" id="UP000191686"/>
    </source>
</evidence>